<evidence type="ECO:0000313" key="3">
    <source>
        <dbReference type="Proteomes" id="UP000545507"/>
    </source>
</evidence>
<protein>
    <submittedName>
        <fullName evidence="2">Type IV pilus modification protein PilV</fullName>
    </submittedName>
</protein>
<name>A0A7Y8KXM8_9BURK</name>
<comment type="caution">
    <text evidence="2">The sequence shown here is derived from an EMBL/GenBank/DDBJ whole genome shotgun (WGS) entry which is preliminary data.</text>
</comment>
<dbReference type="Pfam" id="PF07963">
    <property type="entry name" value="N_methyl"/>
    <property type="match status" value="1"/>
</dbReference>
<feature type="transmembrane region" description="Helical" evidence="1">
    <location>
        <begin position="12"/>
        <end position="35"/>
    </location>
</feature>
<keyword evidence="3" id="KW-1185">Reference proteome</keyword>
<gene>
    <name evidence="2" type="primary">pilV</name>
    <name evidence="2" type="ORF">F3K02_09355</name>
</gene>
<dbReference type="NCBIfam" id="TIGR02523">
    <property type="entry name" value="type_IV_pilV"/>
    <property type="match status" value="1"/>
</dbReference>
<dbReference type="EMBL" id="VYGV01000006">
    <property type="protein sequence ID" value="NWF45451.1"/>
    <property type="molecule type" value="Genomic_DNA"/>
</dbReference>
<keyword evidence="1" id="KW-1133">Transmembrane helix</keyword>
<evidence type="ECO:0000313" key="2">
    <source>
        <dbReference type="EMBL" id="NWF45451.1"/>
    </source>
</evidence>
<keyword evidence="1" id="KW-0812">Transmembrane</keyword>
<dbReference type="InterPro" id="IPR013362">
    <property type="entry name" value="Pilus_4_PilV"/>
</dbReference>
<dbReference type="RefSeq" id="WP_177135299.1">
    <property type="nucleotide sequence ID" value="NZ_VYGV01000006.1"/>
</dbReference>
<dbReference type="AlphaFoldDB" id="A0A7Y8KXM8"/>
<accession>A0A7Y8KXM8</accession>
<proteinExistence type="predicted"/>
<organism evidence="2 3">
    <name type="scientific">Hydrogenophaga aromaticivorans</name>
    <dbReference type="NCBI Taxonomy" id="2610898"/>
    <lineage>
        <taxon>Bacteria</taxon>
        <taxon>Pseudomonadati</taxon>
        <taxon>Pseudomonadota</taxon>
        <taxon>Betaproteobacteria</taxon>
        <taxon>Burkholderiales</taxon>
        <taxon>Comamonadaceae</taxon>
        <taxon>Hydrogenophaga</taxon>
    </lineage>
</organism>
<evidence type="ECO:0000256" key="1">
    <source>
        <dbReference type="SAM" id="Phobius"/>
    </source>
</evidence>
<sequence>MPRFPVFRAQSGVSLIESLVALFVLALGILGLAGLQTRTLTETRLTNARAAAVRMTTDIHERMLLNNGAMVDSINNATPFPYVVGWGGVPAGTNCNTTACTHAQLAGFDLSQWKNTLSTVLPGGDGLIYQSTDDPREFGVLIAWTDNIDDKAIGDLADYTNPFTVSVTTNVGNAACPANMICHLTRVRP</sequence>
<dbReference type="InterPro" id="IPR012902">
    <property type="entry name" value="N_methyl_site"/>
</dbReference>
<dbReference type="Proteomes" id="UP000545507">
    <property type="component" value="Unassembled WGS sequence"/>
</dbReference>
<reference evidence="2 3" key="1">
    <citation type="submission" date="2019-09" db="EMBL/GenBank/DDBJ databases">
        <title>Hydrogenophaga aromatica sp. nov., isolated from a para-xylene-degrading enrichment culture.</title>
        <authorList>
            <person name="Tancsics A."/>
            <person name="Banerjee S."/>
        </authorList>
    </citation>
    <scope>NUCLEOTIDE SEQUENCE [LARGE SCALE GENOMIC DNA]</scope>
    <source>
        <strain evidence="2 3">D2P1</strain>
    </source>
</reference>
<keyword evidence="1" id="KW-0472">Membrane</keyword>